<protein>
    <submittedName>
        <fullName evidence="1">Uncharacterized protein</fullName>
    </submittedName>
</protein>
<proteinExistence type="predicted"/>
<keyword evidence="2" id="KW-1185">Reference proteome</keyword>
<name>A0ACC3N5T1_9PEZI</name>
<sequence length="356" mass="37149">MRSTLNTFAVGAAALATLADSKPLAPYRLEGMKLHRRAVTEVICGLYPSADIANNGENLRNLEDKGGDVTVSANSCNRIGCFNTSGVYVCNDNDEDITIPMSEATEQMLYLMSICIGGNSIGKDAVSGRVKVDAGWNMNVGYCNGNDSPSIPPSGYGWPGPNGTPDVQCGKEDQASCEGGNCKDGSLVIQEQTVATCQSYLGASYVGPGATLIYNTNRNIAASWSVGGWIGIDSSDLVSVAGQTGFGGGFSETTTTGSTAGISDPCGPPESANNGSFTCGMHIRPQCYEMRGTCIDASNDEEVPWANVSPMVAEDGIGVYTSETCTCSNCPDSDNEDAPAVCELQCQTECLQGNDE</sequence>
<gene>
    <name evidence="1" type="ORF">LTR37_010736</name>
</gene>
<dbReference type="Proteomes" id="UP001281147">
    <property type="component" value="Unassembled WGS sequence"/>
</dbReference>
<reference evidence="1" key="1">
    <citation type="submission" date="2023-07" db="EMBL/GenBank/DDBJ databases">
        <title>Black Yeasts Isolated from many extreme environments.</title>
        <authorList>
            <person name="Coleine C."/>
            <person name="Stajich J.E."/>
            <person name="Selbmann L."/>
        </authorList>
    </citation>
    <scope>NUCLEOTIDE SEQUENCE</scope>
    <source>
        <strain evidence="1">CCFEE 5714</strain>
    </source>
</reference>
<organism evidence="1 2">
    <name type="scientific">Vermiconidia calcicola</name>
    <dbReference type="NCBI Taxonomy" id="1690605"/>
    <lineage>
        <taxon>Eukaryota</taxon>
        <taxon>Fungi</taxon>
        <taxon>Dikarya</taxon>
        <taxon>Ascomycota</taxon>
        <taxon>Pezizomycotina</taxon>
        <taxon>Dothideomycetes</taxon>
        <taxon>Dothideomycetidae</taxon>
        <taxon>Mycosphaerellales</taxon>
        <taxon>Extremaceae</taxon>
        <taxon>Vermiconidia</taxon>
    </lineage>
</organism>
<evidence type="ECO:0000313" key="2">
    <source>
        <dbReference type="Proteomes" id="UP001281147"/>
    </source>
</evidence>
<accession>A0ACC3N5T1</accession>
<evidence type="ECO:0000313" key="1">
    <source>
        <dbReference type="EMBL" id="KAK3709709.1"/>
    </source>
</evidence>
<comment type="caution">
    <text evidence="1">The sequence shown here is derived from an EMBL/GenBank/DDBJ whole genome shotgun (WGS) entry which is preliminary data.</text>
</comment>
<dbReference type="EMBL" id="JAUTXU010000090">
    <property type="protein sequence ID" value="KAK3709709.1"/>
    <property type="molecule type" value="Genomic_DNA"/>
</dbReference>